<feature type="compositionally biased region" description="Polar residues" evidence="1">
    <location>
        <begin position="29"/>
        <end position="53"/>
    </location>
</feature>
<reference evidence="2 3" key="1">
    <citation type="submission" date="2011-02" db="EMBL/GenBank/DDBJ databases">
        <title>The Genome Sequence of Sphaeroforma arctica JP610.</title>
        <authorList>
            <consortium name="The Broad Institute Genome Sequencing Platform"/>
            <person name="Russ C."/>
            <person name="Cuomo C."/>
            <person name="Young S.K."/>
            <person name="Zeng Q."/>
            <person name="Gargeya S."/>
            <person name="Alvarado L."/>
            <person name="Berlin A."/>
            <person name="Chapman S.B."/>
            <person name="Chen Z."/>
            <person name="Freedman E."/>
            <person name="Gellesch M."/>
            <person name="Goldberg J."/>
            <person name="Griggs A."/>
            <person name="Gujja S."/>
            <person name="Heilman E."/>
            <person name="Heiman D."/>
            <person name="Howarth C."/>
            <person name="Mehta T."/>
            <person name="Neiman D."/>
            <person name="Pearson M."/>
            <person name="Roberts A."/>
            <person name="Saif S."/>
            <person name="Shea T."/>
            <person name="Shenoy N."/>
            <person name="Sisk P."/>
            <person name="Stolte C."/>
            <person name="Sykes S."/>
            <person name="White J."/>
            <person name="Yandava C."/>
            <person name="Burger G."/>
            <person name="Gray M.W."/>
            <person name="Holland P.W.H."/>
            <person name="King N."/>
            <person name="Lang F.B.F."/>
            <person name="Roger A.J."/>
            <person name="Ruiz-Trillo I."/>
            <person name="Haas B."/>
            <person name="Nusbaum C."/>
            <person name="Birren B."/>
        </authorList>
    </citation>
    <scope>NUCLEOTIDE SEQUENCE [LARGE SCALE GENOMIC DNA]</scope>
    <source>
        <strain evidence="2 3">JP610</strain>
    </source>
</reference>
<accession>A0A0L0GDB0</accession>
<dbReference type="EMBL" id="KQ241627">
    <property type="protein sequence ID" value="KNC86995.1"/>
    <property type="molecule type" value="Genomic_DNA"/>
</dbReference>
<protein>
    <submittedName>
        <fullName evidence="2">Uncharacterized protein</fullName>
    </submittedName>
</protein>
<keyword evidence="3" id="KW-1185">Reference proteome</keyword>
<dbReference type="GeneID" id="25901392"/>
<proteinExistence type="predicted"/>
<feature type="compositionally biased region" description="Polar residues" evidence="1">
    <location>
        <begin position="93"/>
        <end position="108"/>
    </location>
</feature>
<dbReference type="RefSeq" id="XP_014160897.1">
    <property type="nucleotide sequence ID" value="XM_014305422.1"/>
</dbReference>
<dbReference type="Proteomes" id="UP000054560">
    <property type="component" value="Unassembled WGS sequence"/>
</dbReference>
<evidence type="ECO:0000313" key="2">
    <source>
        <dbReference type="EMBL" id="KNC86995.1"/>
    </source>
</evidence>
<sequence>MSDQHQGSAPPGNDNANTNTPYPPYPNVASPSSTYSGTGTDNTPTSGQPRSNTAPYPSYPSADSSHSSAYPSQPNANAPTTPYPTGAGGSLAATYSQSSTEQHQPAQALPQTYSTVFGASSVAPYPGGPTSQHRPEEMPASYSLAQGLSSAPYPGSGDEYKSRDLVTGMLEDIAYMMLLLSLFGNDQYTQSQGVSVRIDVL</sequence>
<dbReference type="AlphaFoldDB" id="A0A0L0GDB0"/>
<gene>
    <name evidence="2" type="ORF">SARC_00888</name>
</gene>
<organism evidence="2 3">
    <name type="scientific">Sphaeroforma arctica JP610</name>
    <dbReference type="NCBI Taxonomy" id="667725"/>
    <lineage>
        <taxon>Eukaryota</taxon>
        <taxon>Ichthyosporea</taxon>
        <taxon>Ichthyophonida</taxon>
        <taxon>Sphaeroforma</taxon>
    </lineage>
</organism>
<evidence type="ECO:0000313" key="3">
    <source>
        <dbReference type="Proteomes" id="UP000054560"/>
    </source>
</evidence>
<name>A0A0L0GDB0_9EUKA</name>
<evidence type="ECO:0000256" key="1">
    <source>
        <dbReference type="SAM" id="MobiDB-lite"/>
    </source>
</evidence>
<feature type="region of interest" description="Disordered" evidence="1">
    <location>
        <begin position="1"/>
        <end position="108"/>
    </location>
</feature>
<feature type="compositionally biased region" description="Low complexity" evidence="1">
    <location>
        <begin position="54"/>
        <end position="85"/>
    </location>
</feature>